<dbReference type="EMBL" id="JACHGJ010000002">
    <property type="protein sequence ID" value="MBB6479623.1"/>
    <property type="molecule type" value="Genomic_DNA"/>
</dbReference>
<name>A0A841R712_9SPIO</name>
<evidence type="ECO:0000313" key="2">
    <source>
        <dbReference type="Proteomes" id="UP000587760"/>
    </source>
</evidence>
<keyword evidence="2" id="KW-1185">Reference proteome</keyword>
<accession>A0A841R712</accession>
<sequence length="275" mass="31113">MNRLNLAVGPVSMALDFEDKSLCEHFSRYFMDQISQSDPQVIMEIHLTDKKTSGRVPNSLFLTKRKREMGFETGEGLLQAHYDRQKKIWIFTVNLLLLKNDYTRVFEQILYQAFYSVVGERNYHLVHSSGVIRDGQGFLFFGPSEAGKSTVASLSSPYSVINDEINIIDLESEIPMLVSTPFNGLYRDKAEGRAPLKGLFLLNKAPHHRVEAIRGAKAVKPLAGEIIPPIGLDEILDPMTFPSMMDRAAVICKNVPVYRLDFLPDSGFWDVLKEL</sequence>
<reference evidence="1 2" key="1">
    <citation type="submission" date="2020-08" db="EMBL/GenBank/DDBJ databases">
        <title>Genomic Encyclopedia of Type Strains, Phase IV (KMG-IV): sequencing the most valuable type-strain genomes for metagenomic binning, comparative biology and taxonomic classification.</title>
        <authorList>
            <person name="Goeker M."/>
        </authorList>
    </citation>
    <scope>NUCLEOTIDE SEQUENCE [LARGE SCALE GENOMIC DNA]</scope>
    <source>
        <strain evidence="1 2">DSM 2461</strain>
    </source>
</reference>
<evidence type="ECO:0008006" key="3">
    <source>
        <dbReference type="Google" id="ProtNLM"/>
    </source>
</evidence>
<protein>
    <recommendedName>
        <fullName evidence="3">HPr kinase</fullName>
    </recommendedName>
</protein>
<dbReference type="RefSeq" id="WP_184745027.1">
    <property type="nucleotide sequence ID" value="NZ_JACHGJ010000002.1"/>
</dbReference>
<evidence type="ECO:0000313" key="1">
    <source>
        <dbReference type="EMBL" id="MBB6479623.1"/>
    </source>
</evidence>
<comment type="caution">
    <text evidence="1">The sequence shown here is derived from an EMBL/GenBank/DDBJ whole genome shotgun (WGS) entry which is preliminary data.</text>
</comment>
<organism evidence="1 2">
    <name type="scientific">Spirochaeta isovalerica</name>
    <dbReference type="NCBI Taxonomy" id="150"/>
    <lineage>
        <taxon>Bacteria</taxon>
        <taxon>Pseudomonadati</taxon>
        <taxon>Spirochaetota</taxon>
        <taxon>Spirochaetia</taxon>
        <taxon>Spirochaetales</taxon>
        <taxon>Spirochaetaceae</taxon>
        <taxon>Spirochaeta</taxon>
    </lineage>
</organism>
<gene>
    <name evidence="1" type="ORF">HNR50_001281</name>
</gene>
<dbReference type="AlphaFoldDB" id="A0A841R712"/>
<proteinExistence type="predicted"/>
<dbReference type="Proteomes" id="UP000587760">
    <property type="component" value="Unassembled WGS sequence"/>
</dbReference>